<organism evidence="2 3">
    <name type="scientific">Ramularia collo-cygni</name>
    <dbReference type="NCBI Taxonomy" id="112498"/>
    <lineage>
        <taxon>Eukaryota</taxon>
        <taxon>Fungi</taxon>
        <taxon>Dikarya</taxon>
        <taxon>Ascomycota</taxon>
        <taxon>Pezizomycotina</taxon>
        <taxon>Dothideomycetes</taxon>
        <taxon>Dothideomycetidae</taxon>
        <taxon>Mycosphaerellales</taxon>
        <taxon>Mycosphaerellaceae</taxon>
        <taxon>Ramularia</taxon>
    </lineage>
</organism>
<protein>
    <submittedName>
        <fullName evidence="2">Uncharacterized protein</fullName>
    </submittedName>
</protein>
<keyword evidence="3" id="KW-1185">Reference proteome</keyword>
<proteinExistence type="predicted"/>
<evidence type="ECO:0000313" key="3">
    <source>
        <dbReference type="Proteomes" id="UP000225277"/>
    </source>
</evidence>
<sequence>MELVAPHFPGIPWNSEPVMEAEYNADLLSGEATIQATSTTAKLIDDTRLFINFPHGLHVLQTVAPELLRQCRSVHISGTWGSEPPAPPRWLRARQGYKRETRRETQGEEARTALRQLSQLVAKMFVPDAPYPVEKLELRIYYPGDSYRAIWREDDSPISAAMNNLCCAGIHVKVSRGRMGNGVHLVALPAVEGVRQVNSIAWDKLDESGRNPPGPGGFMVDPSWPGSI</sequence>
<evidence type="ECO:0000256" key="1">
    <source>
        <dbReference type="SAM" id="MobiDB-lite"/>
    </source>
</evidence>
<evidence type="ECO:0000313" key="2">
    <source>
        <dbReference type="EMBL" id="CZT19105.1"/>
    </source>
</evidence>
<dbReference type="Proteomes" id="UP000225277">
    <property type="component" value="Unassembled WGS sequence"/>
</dbReference>
<accession>A0A2D3UXN9</accession>
<dbReference type="OrthoDB" id="3899662at2759"/>
<dbReference type="GeneID" id="35600119"/>
<gene>
    <name evidence="2" type="ORF">RCC_04951</name>
</gene>
<dbReference type="RefSeq" id="XP_023625995.1">
    <property type="nucleotide sequence ID" value="XM_023770227.1"/>
</dbReference>
<dbReference type="AlphaFoldDB" id="A0A2D3UXN9"/>
<dbReference type="EMBL" id="FJUY01000006">
    <property type="protein sequence ID" value="CZT19105.1"/>
    <property type="molecule type" value="Genomic_DNA"/>
</dbReference>
<feature type="region of interest" description="Disordered" evidence="1">
    <location>
        <begin position="206"/>
        <end position="228"/>
    </location>
</feature>
<name>A0A2D3UXN9_9PEZI</name>
<reference evidence="2 3" key="1">
    <citation type="submission" date="2016-03" db="EMBL/GenBank/DDBJ databases">
        <authorList>
            <person name="Ploux O."/>
        </authorList>
    </citation>
    <scope>NUCLEOTIDE SEQUENCE [LARGE SCALE GENOMIC DNA]</scope>
    <source>
        <strain evidence="2 3">URUG2</strain>
    </source>
</reference>